<dbReference type="GO" id="GO:0005813">
    <property type="term" value="C:centrosome"/>
    <property type="evidence" value="ECO:0007669"/>
    <property type="project" value="UniProtKB-SubCell"/>
</dbReference>
<proteinExistence type="inferred from homology"/>
<reference evidence="7 8" key="1">
    <citation type="submission" date="2024-11" db="EMBL/GenBank/DDBJ databases">
        <title>Adaptive evolution of stress response genes in parasites aligns with host niche diversity.</title>
        <authorList>
            <person name="Hahn C."/>
            <person name="Resl P."/>
        </authorList>
    </citation>
    <scope>NUCLEOTIDE SEQUENCE [LARGE SCALE GENOMIC DNA]</scope>
    <source>
        <strain evidence="7">EGGRZ-B1_66</strain>
        <tissue evidence="7">Body</tissue>
    </source>
</reference>
<dbReference type="Proteomes" id="UP001626550">
    <property type="component" value="Unassembled WGS sequence"/>
</dbReference>
<organism evidence="7 8">
    <name type="scientific">Cichlidogyrus casuarinus</name>
    <dbReference type="NCBI Taxonomy" id="1844966"/>
    <lineage>
        <taxon>Eukaryota</taxon>
        <taxon>Metazoa</taxon>
        <taxon>Spiralia</taxon>
        <taxon>Lophotrochozoa</taxon>
        <taxon>Platyhelminthes</taxon>
        <taxon>Monogenea</taxon>
        <taxon>Monopisthocotylea</taxon>
        <taxon>Dactylogyridea</taxon>
        <taxon>Ancyrocephalidae</taxon>
        <taxon>Cichlidogyrus</taxon>
    </lineage>
</organism>
<gene>
    <name evidence="7" type="ORF">Ciccas_002543</name>
</gene>
<evidence type="ECO:0000313" key="8">
    <source>
        <dbReference type="Proteomes" id="UP001626550"/>
    </source>
</evidence>
<sequence>MGTKPDLDRLGIFREAAYVTIGDPFRSNKHFEFKTGVVKGRQMFPGPTHAKCGLKPGYFNEFQRVFTGEAYDEPIKRARKEKIFKQKLKITDRQFYPTSSTKKPSGLGSVYGLFEPKIAHFIPNADQTKKIEKIPNFRINPPKKGTGSGYPDVTINKYPLYKSDKFDKTLENLHQENEIHKKMLGGRQAFKIGGNVEEFGPNPYKGEGFVKTRPKAKSPGPRGPIFRPSHPPKDPGGCHAGTINAYPAHSTDKYIDPYKLGNQKLYLKAGIFNSASSFKSMRVESIIDKNIDRSINSSNFNKVTSVF</sequence>
<evidence type="ECO:0000313" key="7">
    <source>
        <dbReference type="EMBL" id="KAL3318799.1"/>
    </source>
</evidence>
<keyword evidence="8" id="KW-1185">Reference proteome</keyword>
<evidence type="ECO:0000256" key="3">
    <source>
        <dbReference type="ARBA" id="ARBA00023212"/>
    </source>
</evidence>
<feature type="region of interest" description="Disordered" evidence="6">
    <location>
        <begin position="203"/>
        <end position="235"/>
    </location>
</feature>
<keyword evidence="2" id="KW-0963">Cytoplasm</keyword>
<comment type="caution">
    <text evidence="7">The sequence shown here is derived from an EMBL/GenBank/DDBJ whole genome shotgun (WGS) entry which is preliminary data.</text>
</comment>
<dbReference type="AlphaFoldDB" id="A0ABD2QGZ4"/>
<accession>A0ABD2QGZ4</accession>
<evidence type="ECO:0000256" key="6">
    <source>
        <dbReference type="SAM" id="MobiDB-lite"/>
    </source>
</evidence>
<protein>
    <recommendedName>
        <fullName evidence="5">Cilia-and flagella-associated protein 96</fullName>
    </recommendedName>
</protein>
<evidence type="ECO:0000256" key="5">
    <source>
        <dbReference type="ARBA" id="ARBA00035693"/>
    </source>
</evidence>
<evidence type="ECO:0000256" key="1">
    <source>
        <dbReference type="ARBA" id="ARBA00004300"/>
    </source>
</evidence>
<dbReference type="InterPro" id="IPR029358">
    <property type="entry name" value="CFAP96"/>
</dbReference>
<dbReference type="PANTHER" id="PTHR31144:SF1">
    <property type="entry name" value="UPF0602 PROTEIN C4ORF47"/>
    <property type="match status" value="1"/>
</dbReference>
<comment type="subcellular location">
    <subcellularLocation>
        <location evidence="1">Cytoplasm</location>
        <location evidence="1">Cytoskeleton</location>
        <location evidence="1">Microtubule organizing center</location>
        <location evidence="1">Centrosome</location>
    </subcellularLocation>
</comment>
<dbReference type="Pfam" id="PF15239">
    <property type="entry name" value="CFAP96-like"/>
    <property type="match status" value="1"/>
</dbReference>
<name>A0ABD2QGZ4_9PLAT</name>
<keyword evidence="3" id="KW-0206">Cytoskeleton</keyword>
<evidence type="ECO:0000256" key="4">
    <source>
        <dbReference type="ARBA" id="ARBA00035656"/>
    </source>
</evidence>
<dbReference type="EMBL" id="JBJKFK010000202">
    <property type="protein sequence ID" value="KAL3318799.1"/>
    <property type="molecule type" value="Genomic_DNA"/>
</dbReference>
<comment type="similarity">
    <text evidence="4">Belongs to the CFAP96 family.</text>
</comment>
<evidence type="ECO:0000256" key="2">
    <source>
        <dbReference type="ARBA" id="ARBA00022490"/>
    </source>
</evidence>
<dbReference type="PANTHER" id="PTHR31144">
    <property type="entry name" value="UPF0602 PROTEIN C4ORF47"/>
    <property type="match status" value="1"/>
</dbReference>